<dbReference type="Gene3D" id="2.30.39.10">
    <property type="entry name" value="Alpha-1-antitrypsin, domain 1"/>
    <property type="match status" value="1"/>
</dbReference>
<protein>
    <recommendedName>
        <fullName evidence="7">Serpin B10</fullName>
    </recommendedName>
</protein>
<dbReference type="InterPro" id="IPR023795">
    <property type="entry name" value="Serpin_CS"/>
</dbReference>
<evidence type="ECO:0000256" key="3">
    <source>
        <dbReference type="ARBA" id="ARBA00006426"/>
    </source>
</evidence>
<dbReference type="Proteomes" id="UP000050525">
    <property type="component" value="Unassembled WGS sequence"/>
</dbReference>
<organism evidence="10 11">
    <name type="scientific">Alligator mississippiensis</name>
    <name type="common">American alligator</name>
    <dbReference type="NCBI Taxonomy" id="8496"/>
    <lineage>
        <taxon>Eukaryota</taxon>
        <taxon>Metazoa</taxon>
        <taxon>Chordata</taxon>
        <taxon>Craniata</taxon>
        <taxon>Vertebrata</taxon>
        <taxon>Euteleostomi</taxon>
        <taxon>Archelosauria</taxon>
        <taxon>Archosauria</taxon>
        <taxon>Crocodylia</taxon>
        <taxon>Alligatoridae</taxon>
        <taxon>Alligatorinae</taxon>
        <taxon>Alligator</taxon>
    </lineage>
</organism>
<sequence length="521" mass="59943">MTYLGARGNTATQMTKLERELTYEKLGEWTSLDKMMTEQIDMYLSKIKLDKNYDLGDILRNMRMSDAFSQSEADFRRRELYGIEAINDFVGVIEANEAVYHDILQLWAYFVVTMDLLTISNGSFALDLFKKLNESSKGENIFFSPWSISTGLAMVYLGARGNTATEMAEVLHFKKEEKTVVSPPSSNPSRGRPRKRKMEPEQNETREIHVGFKTLLSAINKPNKNYELKTANRLYEEKTFPLIQRYLQLAKKFYCAEPQAVNFRTAAEQARKKINSWVTNQTEGTIQDLLPTGSVDSRTALVLVNAIYFKGKWEKQFIKENTFERPFRVSKTKTKPVQMMFLKDMFKILCMDTMKLKIIELPYIKNELSMFILLPDDISDSTTGLELLERELTYEKLAEWTSPDRMAKVEVEMYLPRIQLEEGYDLKLTLSSMGMPDAFSPGQADFTGLSDKKDLFLSKIFHKPFVEVNEEGTEAAAATGIVIAERAHLKAIKFKADHPFLFFIRHNKTKSILFFGKFCSP</sequence>
<dbReference type="SUPFAM" id="SSF56574">
    <property type="entry name" value="Serpins"/>
    <property type="match status" value="2"/>
</dbReference>
<evidence type="ECO:0000259" key="9">
    <source>
        <dbReference type="SMART" id="SM00093"/>
    </source>
</evidence>
<dbReference type="GO" id="GO:0005737">
    <property type="term" value="C:cytoplasm"/>
    <property type="evidence" value="ECO:0007669"/>
    <property type="project" value="UniProtKB-SubCell"/>
</dbReference>
<dbReference type="CDD" id="cd19956">
    <property type="entry name" value="serpinB"/>
    <property type="match status" value="1"/>
</dbReference>
<keyword evidence="4" id="KW-0963">Cytoplasm</keyword>
<dbReference type="GO" id="GO:0005615">
    <property type="term" value="C:extracellular space"/>
    <property type="evidence" value="ECO:0007669"/>
    <property type="project" value="InterPro"/>
</dbReference>
<dbReference type="PANTHER" id="PTHR11461:SF175">
    <property type="entry name" value="SERPIN B10"/>
    <property type="match status" value="1"/>
</dbReference>
<evidence type="ECO:0000256" key="6">
    <source>
        <dbReference type="ARBA" id="ARBA00023242"/>
    </source>
</evidence>
<dbReference type="PROSITE" id="PS00284">
    <property type="entry name" value="SERPIN"/>
    <property type="match status" value="1"/>
</dbReference>
<dbReference type="InterPro" id="IPR036186">
    <property type="entry name" value="Serpin_sf"/>
</dbReference>
<keyword evidence="6" id="KW-0539">Nucleus</keyword>
<evidence type="ECO:0000256" key="8">
    <source>
        <dbReference type="SAM" id="MobiDB-lite"/>
    </source>
</evidence>
<evidence type="ECO:0000256" key="4">
    <source>
        <dbReference type="ARBA" id="ARBA00022490"/>
    </source>
</evidence>
<comment type="subcellular location">
    <subcellularLocation>
        <location evidence="2">Cytoplasm</location>
    </subcellularLocation>
    <subcellularLocation>
        <location evidence="1">Nucleus</location>
    </subcellularLocation>
</comment>
<dbReference type="InterPro" id="IPR023796">
    <property type="entry name" value="Serpin_dom"/>
</dbReference>
<keyword evidence="5" id="KW-0646">Protease inhibitor</keyword>
<dbReference type="InterPro" id="IPR000215">
    <property type="entry name" value="Serpin_fam"/>
</dbReference>
<evidence type="ECO:0000256" key="1">
    <source>
        <dbReference type="ARBA" id="ARBA00004123"/>
    </source>
</evidence>
<keyword evidence="11" id="KW-1185">Reference proteome</keyword>
<dbReference type="Pfam" id="PF00079">
    <property type="entry name" value="Serpin"/>
    <property type="match status" value="2"/>
</dbReference>
<dbReference type="STRING" id="8496.A0A151NFE1"/>
<gene>
    <name evidence="10" type="primary">SERPINB10</name>
    <name evidence="10" type="ORF">Y1Q_0008038</name>
</gene>
<comment type="similarity">
    <text evidence="3">Belongs to the serpin family. Ov-serpin subfamily.</text>
</comment>
<dbReference type="AlphaFoldDB" id="A0A151NFE1"/>
<dbReference type="PANTHER" id="PTHR11461">
    <property type="entry name" value="SERINE PROTEASE INHIBITOR, SERPIN"/>
    <property type="match status" value="1"/>
</dbReference>
<dbReference type="eggNOG" id="KOG2392">
    <property type="taxonomic scope" value="Eukaryota"/>
</dbReference>
<feature type="domain" description="Serpin" evidence="9">
    <location>
        <begin position="126"/>
        <end position="521"/>
    </location>
</feature>
<evidence type="ECO:0000313" key="10">
    <source>
        <dbReference type="EMBL" id="KYO35470.1"/>
    </source>
</evidence>
<reference evidence="10 11" key="1">
    <citation type="journal article" date="2012" name="Genome Biol.">
        <title>Sequencing three crocodilian genomes to illuminate the evolution of archosaurs and amniotes.</title>
        <authorList>
            <person name="St John J.A."/>
            <person name="Braun E.L."/>
            <person name="Isberg S.R."/>
            <person name="Miles L.G."/>
            <person name="Chong A.Y."/>
            <person name="Gongora J."/>
            <person name="Dalzell P."/>
            <person name="Moran C."/>
            <person name="Bed'hom B."/>
            <person name="Abzhanov A."/>
            <person name="Burgess S.C."/>
            <person name="Cooksey A.M."/>
            <person name="Castoe T.A."/>
            <person name="Crawford N.G."/>
            <person name="Densmore L.D."/>
            <person name="Drew J.C."/>
            <person name="Edwards S.V."/>
            <person name="Faircloth B.C."/>
            <person name="Fujita M.K."/>
            <person name="Greenwold M.J."/>
            <person name="Hoffmann F.G."/>
            <person name="Howard J.M."/>
            <person name="Iguchi T."/>
            <person name="Janes D.E."/>
            <person name="Khan S.Y."/>
            <person name="Kohno S."/>
            <person name="de Koning A.J."/>
            <person name="Lance S.L."/>
            <person name="McCarthy F.M."/>
            <person name="McCormack J.E."/>
            <person name="Merchant M.E."/>
            <person name="Peterson D.G."/>
            <person name="Pollock D.D."/>
            <person name="Pourmand N."/>
            <person name="Raney B.J."/>
            <person name="Roessler K.A."/>
            <person name="Sanford J.R."/>
            <person name="Sawyer R.H."/>
            <person name="Schmidt C.J."/>
            <person name="Triplett E.W."/>
            <person name="Tuberville T.D."/>
            <person name="Venegas-Anaya M."/>
            <person name="Howard J.T."/>
            <person name="Jarvis E.D."/>
            <person name="Guillette L.J.Jr."/>
            <person name="Glenn T.C."/>
            <person name="Green R.E."/>
            <person name="Ray D.A."/>
        </authorList>
    </citation>
    <scope>NUCLEOTIDE SEQUENCE [LARGE SCALE GENOMIC DNA]</scope>
    <source>
        <strain evidence="10">KSC_2009_1</strain>
    </source>
</reference>
<dbReference type="SMART" id="SM00093">
    <property type="entry name" value="SERPIN"/>
    <property type="match status" value="1"/>
</dbReference>
<dbReference type="FunFam" id="3.30.497.10:FF:000001">
    <property type="entry name" value="Serine protease inhibitor"/>
    <property type="match status" value="1"/>
</dbReference>
<evidence type="ECO:0000256" key="2">
    <source>
        <dbReference type="ARBA" id="ARBA00004496"/>
    </source>
</evidence>
<feature type="region of interest" description="Disordered" evidence="8">
    <location>
        <begin position="177"/>
        <end position="204"/>
    </location>
</feature>
<dbReference type="GO" id="GO:0004867">
    <property type="term" value="F:serine-type endopeptidase inhibitor activity"/>
    <property type="evidence" value="ECO:0007669"/>
    <property type="project" value="InterPro"/>
</dbReference>
<dbReference type="Gene3D" id="3.30.497.10">
    <property type="entry name" value="Antithrombin, subunit I, domain 2"/>
    <property type="match status" value="2"/>
</dbReference>
<proteinExistence type="inferred from homology"/>
<dbReference type="InterPro" id="IPR042185">
    <property type="entry name" value="Serpin_sf_2"/>
</dbReference>
<evidence type="ECO:0000256" key="5">
    <source>
        <dbReference type="ARBA" id="ARBA00022690"/>
    </source>
</evidence>
<dbReference type="InterPro" id="IPR042178">
    <property type="entry name" value="Serpin_sf_1"/>
</dbReference>
<name>A0A151NFE1_ALLMI</name>
<comment type="caution">
    <text evidence="10">The sequence shown here is derived from an EMBL/GenBank/DDBJ whole genome shotgun (WGS) entry which is preliminary data.</text>
</comment>
<dbReference type="EMBL" id="AKHW03003201">
    <property type="protein sequence ID" value="KYO35470.1"/>
    <property type="molecule type" value="Genomic_DNA"/>
</dbReference>
<evidence type="ECO:0000313" key="11">
    <source>
        <dbReference type="Proteomes" id="UP000050525"/>
    </source>
</evidence>
<dbReference type="FunFam" id="2.30.39.10:FF:000050">
    <property type="entry name" value="Heterochromatin-associated protein MENT"/>
    <property type="match status" value="1"/>
</dbReference>
<evidence type="ECO:0000256" key="7">
    <source>
        <dbReference type="ARBA" id="ARBA00041146"/>
    </source>
</evidence>
<dbReference type="GO" id="GO:0005634">
    <property type="term" value="C:nucleus"/>
    <property type="evidence" value="ECO:0007669"/>
    <property type="project" value="UniProtKB-SubCell"/>
</dbReference>
<accession>A0A151NFE1</accession>